<dbReference type="Pfam" id="PF09335">
    <property type="entry name" value="VTT_dom"/>
    <property type="match status" value="1"/>
</dbReference>
<feature type="domain" description="VTT" evidence="8">
    <location>
        <begin position="30"/>
        <end position="160"/>
    </location>
</feature>
<evidence type="ECO:0000256" key="6">
    <source>
        <dbReference type="ARBA" id="ARBA00023136"/>
    </source>
</evidence>
<accession>A0A916QCE6</accession>
<evidence type="ECO:0000259" key="8">
    <source>
        <dbReference type="Pfam" id="PF09335"/>
    </source>
</evidence>
<keyword evidence="4 7" id="KW-0812">Transmembrane</keyword>
<dbReference type="GO" id="GO:0005886">
    <property type="term" value="C:plasma membrane"/>
    <property type="evidence" value="ECO:0007669"/>
    <property type="project" value="UniProtKB-SubCell"/>
</dbReference>
<dbReference type="PANTHER" id="PTHR42709:SF6">
    <property type="entry name" value="UNDECAPRENYL PHOSPHATE TRANSPORTER A"/>
    <property type="match status" value="1"/>
</dbReference>
<dbReference type="InterPro" id="IPR051311">
    <property type="entry name" value="DedA_domain"/>
</dbReference>
<proteinExistence type="inferred from homology"/>
<evidence type="ECO:0000256" key="5">
    <source>
        <dbReference type="ARBA" id="ARBA00022989"/>
    </source>
</evidence>
<evidence type="ECO:0000313" key="9">
    <source>
        <dbReference type="EMBL" id="GFR38162.1"/>
    </source>
</evidence>
<comment type="similarity">
    <text evidence="2">Belongs to the DedA family.</text>
</comment>
<keyword evidence="3" id="KW-1003">Cell membrane</keyword>
<comment type="subcellular location">
    <subcellularLocation>
        <location evidence="1">Cell membrane</location>
        <topology evidence="1">Multi-pass membrane protein</topology>
    </subcellularLocation>
</comment>
<comment type="caution">
    <text evidence="9">The sequence shown here is derived from an EMBL/GenBank/DDBJ whole genome shotgun (WGS) entry which is preliminary data.</text>
</comment>
<evidence type="ECO:0000256" key="7">
    <source>
        <dbReference type="SAM" id="Phobius"/>
    </source>
</evidence>
<protein>
    <submittedName>
        <fullName evidence="9">Alkaline phosphatase-like protein</fullName>
    </submittedName>
</protein>
<feature type="transmembrane region" description="Helical" evidence="7">
    <location>
        <begin position="175"/>
        <end position="197"/>
    </location>
</feature>
<evidence type="ECO:0000256" key="3">
    <source>
        <dbReference type="ARBA" id="ARBA00022475"/>
    </source>
</evidence>
<feature type="transmembrane region" description="Helical" evidence="7">
    <location>
        <begin position="138"/>
        <end position="163"/>
    </location>
</feature>
<evidence type="ECO:0000313" key="10">
    <source>
        <dbReference type="Proteomes" id="UP000654993"/>
    </source>
</evidence>
<organism evidence="9 10">
    <name type="scientific">Insulibacter thermoxylanivorax</name>
    <dbReference type="NCBI Taxonomy" id="2749268"/>
    <lineage>
        <taxon>Bacteria</taxon>
        <taxon>Bacillati</taxon>
        <taxon>Bacillota</taxon>
        <taxon>Bacilli</taxon>
        <taxon>Bacillales</taxon>
        <taxon>Paenibacillaceae</taxon>
        <taxon>Insulibacter</taxon>
    </lineage>
</organism>
<keyword evidence="10" id="KW-1185">Reference proteome</keyword>
<feature type="transmembrane region" description="Helical" evidence="7">
    <location>
        <begin position="108"/>
        <end position="126"/>
    </location>
</feature>
<reference evidence="9" key="1">
    <citation type="submission" date="2020-08" db="EMBL/GenBank/DDBJ databases">
        <authorList>
            <person name="Uke A."/>
            <person name="Chhe C."/>
            <person name="Baramee S."/>
            <person name="Kosugi A."/>
        </authorList>
    </citation>
    <scope>NUCLEOTIDE SEQUENCE</scope>
    <source>
        <strain evidence="9">DA-C8</strain>
    </source>
</reference>
<name>A0A916QCE6_9BACL</name>
<keyword evidence="6 7" id="KW-0472">Membrane</keyword>
<evidence type="ECO:0000256" key="2">
    <source>
        <dbReference type="ARBA" id="ARBA00010792"/>
    </source>
</evidence>
<gene>
    <name evidence="9" type="primary">apl</name>
    <name evidence="9" type="ORF">PRECH8_14580</name>
</gene>
<dbReference type="PANTHER" id="PTHR42709">
    <property type="entry name" value="ALKALINE PHOSPHATASE LIKE PROTEIN"/>
    <property type="match status" value="1"/>
</dbReference>
<feature type="transmembrane region" description="Helical" evidence="7">
    <location>
        <begin position="48"/>
        <end position="71"/>
    </location>
</feature>
<sequence>MANWILNVMEQYGYLGIALIIAIENLFPPIPSELILTFGGFLTTYTNMTILGVIIASTIGSIGGAVILYALGRIFDIEVLQKIIDRWGRILRVKREDLDKANNWFNRYGYWTVFFCRMVPLIRSLISIPAGMAKLNFGLFLLFTTLGTLIWNTVLVSLGALLGENWEIILHYMDVYSNVTYAVLAILFIAFIWYWFFKRSRKNG</sequence>
<evidence type="ECO:0000256" key="4">
    <source>
        <dbReference type="ARBA" id="ARBA00022692"/>
    </source>
</evidence>
<dbReference type="AlphaFoldDB" id="A0A916QCE6"/>
<dbReference type="InterPro" id="IPR032816">
    <property type="entry name" value="VTT_dom"/>
</dbReference>
<dbReference type="RefSeq" id="WP_200966424.1">
    <property type="nucleotide sequence ID" value="NZ_BMAQ01000013.1"/>
</dbReference>
<feature type="transmembrane region" description="Helical" evidence="7">
    <location>
        <begin position="12"/>
        <end position="36"/>
    </location>
</feature>
<keyword evidence="5 7" id="KW-1133">Transmembrane helix</keyword>
<dbReference type="EMBL" id="BMAQ01000013">
    <property type="protein sequence ID" value="GFR38162.1"/>
    <property type="molecule type" value="Genomic_DNA"/>
</dbReference>
<dbReference type="Proteomes" id="UP000654993">
    <property type="component" value="Unassembled WGS sequence"/>
</dbReference>
<evidence type="ECO:0000256" key="1">
    <source>
        <dbReference type="ARBA" id="ARBA00004651"/>
    </source>
</evidence>
<reference evidence="9" key="2">
    <citation type="journal article" date="2021" name="Data Brief">
        <title>Draft genome sequence data of the facultative, thermophilic, xylanolytic bacterium Paenibacillus sp. strain DA-C8.</title>
        <authorList>
            <person name="Chhe C."/>
            <person name="Uke A."/>
            <person name="Baramee S."/>
            <person name="Ungkulpasvich U."/>
            <person name="Tachaapaikoon C."/>
            <person name="Pason P."/>
            <person name="Waeonukul R."/>
            <person name="Ratanakhanokchai K."/>
            <person name="Kosugi A."/>
        </authorList>
    </citation>
    <scope>NUCLEOTIDE SEQUENCE</scope>
    <source>
        <strain evidence="9">DA-C8</strain>
    </source>
</reference>